<keyword evidence="4" id="KW-0326">Glycosidase</keyword>
<dbReference type="SUPFAM" id="SSF53167">
    <property type="entry name" value="Purine and uridine phosphorylases"/>
    <property type="match status" value="1"/>
</dbReference>
<dbReference type="Pfam" id="PF01048">
    <property type="entry name" value="PNP_UDP_1"/>
    <property type="match status" value="1"/>
</dbReference>
<name>A0A859FC22_9BACI</name>
<dbReference type="PANTHER" id="PTHR46832:SF2">
    <property type="entry name" value="FUTALOSINE HYDROLASE"/>
    <property type="match status" value="1"/>
</dbReference>
<evidence type="ECO:0000256" key="2">
    <source>
        <dbReference type="NCBIfam" id="TIGR03664"/>
    </source>
</evidence>
<dbReference type="KEGG" id="psua:FLK61_25365"/>
<dbReference type="EMBL" id="CP041372">
    <property type="protein sequence ID" value="QKS70104.1"/>
    <property type="molecule type" value="Genomic_DNA"/>
</dbReference>
<comment type="pathway">
    <text evidence="1">Quinol/quinone metabolism; menaquinone biosynthesis.</text>
</comment>
<dbReference type="AlphaFoldDB" id="A0A859FC22"/>
<evidence type="ECO:0000313" key="4">
    <source>
        <dbReference type="EMBL" id="QKS70104.1"/>
    </source>
</evidence>
<keyword evidence="5" id="KW-1185">Reference proteome</keyword>
<dbReference type="InterPro" id="IPR035994">
    <property type="entry name" value="Nucleoside_phosphorylase_sf"/>
</dbReference>
<dbReference type="GO" id="GO:0009234">
    <property type="term" value="P:menaquinone biosynthetic process"/>
    <property type="evidence" value="ECO:0007669"/>
    <property type="project" value="UniProtKB-UniRule"/>
</dbReference>
<keyword evidence="1 4" id="KW-0378">Hydrolase</keyword>
<comment type="function">
    <text evidence="1">Catalyzes the hydrolysis of futalosine (FL) to dehypoxanthine futalosine (DHFL) and hypoxanthine, a step in the biosynthesis of menaquinone (MK, vitamin K2).</text>
</comment>
<keyword evidence="1" id="KW-0474">Menaquinone biosynthesis</keyword>
<evidence type="ECO:0000313" key="5">
    <source>
        <dbReference type="Proteomes" id="UP000318138"/>
    </source>
</evidence>
<feature type="domain" description="Nucleoside phosphorylase" evidence="3">
    <location>
        <begin position="32"/>
        <end position="211"/>
    </location>
</feature>
<dbReference type="EC" id="3.2.2.26" evidence="1 2"/>
<dbReference type="CDD" id="cd17766">
    <property type="entry name" value="futalosine_nucleosidase_MqnB"/>
    <property type="match status" value="1"/>
</dbReference>
<dbReference type="NCBIfam" id="TIGR03664">
    <property type="entry name" value="fut_nucase"/>
    <property type="match status" value="1"/>
</dbReference>
<dbReference type="PANTHER" id="PTHR46832">
    <property type="entry name" value="5'-METHYLTHIOADENOSINE/S-ADENOSYLHOMOCYSTEINE NUCLEOSIDASE"/>
    <property type="match status" value="1"/>
</dbReference>
<evidence type="ECO:0000259" key="3">
    <source>
        <dbReference type="Pfam" id="PF01048"/>
    </source>
</evidence>
<dbReference type="GO" id="GO:0005829">
    <property type="term" value="C:cytosol"/>
    <property type="evidence" value="ECO:0007669"/>
    <property type="project" value="TreeGrafter"/>
</dbReference>
<gene>
    <name evidence="1" type="primary">mqnB</name>
    <name evidence="4" type="ORF">FLK61_25365</name>
</gene>
<organism evidence="4 5">
    <name type="scientific">Paenalkalicoccus suaedae</name>
    <dbReference type="NCBI Taxonomy" id="2592382"/>
    <lineage>
        <taxon>Bacteria</taxon>
        <taxon>Bacillati</taxon>
        <taxon>Bacillota</taxon>
        <taxon>Bacilli</taxon>
        <taxon>Bacillales</taxon>
        <taxon>Bacillaceae</taxon>
        <taxon>Paenalkalicoccus</taxon>
    </lineage>
</organism>
<reference evidence="5" key="1">
    <citation type="submission" date="2019-07" db="EMBL/GenBank/DDBJ databases">
        <title>Bacillus alkalisoli sp. nov. isolated from saline soil.</title>
        <authorList>
            <person name="Sun J.-Q."/>
            <person name="Xu L."/>
        </authorList>
    </citation>
    <scope>NUCLEOTIDE SEQUENCE [LARGE SCALE GENOMIC DNA]</scope>
    <source>
        <strain evidence="5">M4U3P1</strain>
    </source>
</reference>
<sequence>MGFLIMTNILIVTAVEAERQAVLTGLSDFRHIDVELCGFGPMESAARTSKLLAEKSYDLVINMGVAGAFQGRARIGDCVVASESISADLGAESGEGFKTVEDLGFGKMRFEVATHAESLKEAIEAAVPAHIGPILTLSTATGTEETEVLLAKRFDPAAEAMEGAGVATAASLFDVDFLEIRTISNMVGPRDKGAWRLDHALQSLKKVAEVMKGELSS</sequence>
<evidence type="ECO:0000256" key="1">
    <source>
        <dbReference type="HAMAP-Rule" id="MF_00991"/>
    </source>
</evidence>
<comment type="similarity">
    <text evidence="1">Belongs to the PNP/UDP phosphorylase family. Futalosine hydrolase subfamily.</text>
</comment>
<dbReference type="InterPro" id="IPR000845">
    <property type="entry name" value="Nucleoside_phosphorylase_d"/>
</dbReference>
<protein>
    <recommendedName>
        <fullName evidence="1 2">Futalosine hydrolase</fullName>
        <shortName evidence="1">FL hydrolase</shortName>
        <ecNumber evidence="1 2">3.2.2.26</ecNumber>
    </recommendedName>
    <alternativeName>
        <fullName evidence="1">Futalosine nucleosidase</fullName>
    </alternativeName>
    <alternativeName>
        <fullName evidence="1">Menaquinone biosynthetic enzyme MqnB</fullName>
    </alternativeName>
</protein>
<dbReference type="HAMAP" id="MF_00991">
    <property type="entry name" value="MqnB"/>
    <property type="match status" value="1"/>
</dbReference>
<comment type="catalytic activity">
    <reaction evidence="1">
        <text>futalosine + H2O = dehypoxanthine futalosine + hypoxanthine</text>
        <dbReference type="Rhea" id="RHEA:25904"/>
        <dbReference type="ChEBI" id="CHEBI:15377"/>
        <dbReference type="ChEBI" id="CHEBI:17368"/>
        <dbReference type="ChEBI" id="CHEBI:58863"/>
        <dbReference type="ChEBI" id="CHEBI:58864"/>
        <dbReference type="EC" id="3.2.2.26"/>
    </reaction>
</comment>
<proteinExistence type="inferred from homology"/>
<accession>A0A859FC22</accession>
<dbReference type="Gene3D" id="3.40.50.1580">
    <property type="entry name" value="Nucleoside phosphorylase domain"/>
    <property type="match status" value="1"/>
</dbReference>
<dbReference type="GO" id="GO:0008930">
    <property type="term" value="F:methylthioadenosine nucleosidase activity"/>
    <property type="evidence" value="ECO:0007669"/>
    <property type="project" value="TreeGrafter"/>
</dbReference>
<dbReference type="GO" id="GO:0008782">
    <property type="term" value="F:adenosylhomocysteine nucleosidase activity"/>
    <property type="evidence" value="ECO:0007669"/>
    <property type="project" value="TreeGrafter"/>
</dbReference>
<dbReference type="Proteomes" id="UP000318138">
    <property type="component" value="Chromosome"/>
</dbReference>
<dbReference type="NCBIfam" id="NF006087">
    <property type="entry name" value="PRK08236.1"/>
    <property type="match status" value="1"/>
</dbReference>
<dbReference type="GO" id="GO:0009116">
    <property type="term" value="P:nucleoside metabolic process"/>
    <property type="evidence" value="ECO:0007669"/>
    <property type="project" value="InterPro"/>
</dbReference>
<dbReference type="UniPathway" id="UPA00079"/>
<dbReference type="InterPro" id="IPR019963">
    <property type="entry name" value="FL_hydrolase_MqnB"/>
</dbReference>
<dbReference type="GO" id="GO:0019284">
    <property type="term" value="P:L-methionine salvage from S-adenosylmethionine"/>
    <property type="evidence" value="ECO:0007669"/>
    <property type="project" value="TreeGrafter"/>
</dbReference>